<evidence type="ECO:0000256" key="1">
    <source>
        <dbReference type="SAM" id="Phobius"/>
    </source>
</evidence>
<feature type="transmembrane region" description="Helical" evidence="1">
    <location>
        <begin position="125"/>
        <end position="147"/>
    </location>
</feature>
<protein>
    <recommendedName>
        <fullName evidence="2">Copper resistance protein D domain-containing protein</fullName>
    </recommendedName>
</protein>
<name>A0A6B0TAS3_9EURY</name>
<feature type="transmembrane region" description="Helical" evidence="1">
    <location>
        <begin position="239"/>
        <end position="260"/>
    </location>
</feature>
<feature type="transmembrane region" description="Helical" evidence="1">
    <location>
        <begin position="159"/>
        <end position="178"/>
    </location>
</feature>
<dbReference type="RefSeq" id="WP_159764450.1">
    <property type="nucleotide sequence ID" value="NZ_WUUT01000004.1"/>
</dbReference>
<sequence>MGQSQHESVETGGTELFDRYTLPKVALTIILVASLAGTTLTLRLSGVGAVAVVLAKWGYLVALGVLVGGLCWKHLFVRPQDLDDTGSYCERMYDRFESVGLYAAGALALSGVVVLPRYWRSTAGPAVSGLTALVFAGLLVTFAATLFRSGSVDGQFRSPLGLAAFGSAVGLLVATAAAEVSLRGGAVDIVAVRTLHLLAFALWVGGAVWNIFVAVPVGQESPTVPVVRAAGQQLERFRWVVRFVFPTVVVTGLYQAHALFGWNASIYLHSTLGRVIVGKLGLIVVLFVIFKLCPMWRACSPIEGVCDLEELGGGEVSGDD</sequence>
<dbReference type="OrthoDB" id="241550at2157"/>
<feature type="transmembrane region" description="Helical" evidence="1">
    <location>
        <begin position="98"/>
        <end position="119"/>
    </location>
</feature>
<evidence type="ECO:0000313" key="3">
    <source>
        <dbReference type="EMBL" id="MXR52331.1"/>
    </source>
</evidence>
<accession>A0A6B0TAS3</accession>
<feature type="transmembrane region" description="Helical" evidence="1">
    <location>
        <begin position="198"/>
        <end position="218"/>
    </location>
</feature>
<dbReference type="Proteomes" id="UP000466535">
    <property type="component" value="Unassembled WGS sequence"/>
</dbReference>
<evidence type="ECO:0000259" key="2">
    <source>
        <dbReference type="Pfam" id="PF05425"/>
    </source>
</evidence>
<keyword evidence="4" id="KW-1185">Reference proteome</keyword>
<dbReference type="InterPro" id="IPR008457">
    <property type="entry name" value="Cu-R_CopD_dom"/>
</dbReference>
<proteinExistence type="predicted"/>
<keyword evidence="1" id="KW-0812">Transmembrane</keyword>
<dbReference type="EMBL" id="WUUT01000004">
    <property type="protein sequence ID" value="MXR52331.1"/>
    <property type="molecule type" value="Genomic_DNA"/>
</dbReference>
<feature type="domain" description="Copper resistance protein D" evidence="2">
    <location>
        <begin position="233"/>
        <end position="293"/>
    </location>
</feature>
<evidence type="ECO:0000313" key="4">
    <source>
        <dbReference type="Proteomes" id="UP000466535"/>
    </source>
</evidence>
<dbReference type="AlphaFoldDB" id="A0A6B0TAS3"/>
<dbReference type="Pfam" id="PF05425">
    <property type="entry name" value="CopD"/>
    <property type="match status" value="1"/>
</dbReference>
<feature type="transmembrane region" description="Helical" evidence="1">
    <location>
        <begin position="266"/>
        <end position="290"/>
    </location>
</feature>
<comment type="caution">
    <text evidence="3">The sequence shown here is derived from an EMBL/GenBank/DDBJ whole genome shotgun (WGS) entry which is preliminary data.</text>
</comment>
<keyword evidence="1" id="KW-0472">Membrane</keyword>
<gene>
    <name evidence="3" type="ORF">GRX03_12045</name>
</gene>
<organism evidence="3 4">
    <name type="scientific">Halovenus carboxidivorans</name>
    <dbReference type="NCBI Taxonomy" id="2692199"/>
    <lineage>
        <taxon>Archaea</taxon>
        <taxon>Methanobacteriati</taxon>
        <taxon>Methanobacteriota</taxon>
        <taxon>Stenosarchaea group</taxon>
        <taxon>Halobacteria</taxon>
        <taxon>Halobacteriales</taxon>
        <taxon>Haloarculaceae</taxon>
        <taxon>Halovenus</taxon>
    </lineage>
</organism>
<keyword evidence="1" id="KW-1133">Transmembrane helix</keyword>
<feature type="transmembrane region" description="Helical" evidence="1">
    <location>
        <begin position="57"/>
        <end position="77"/>
    </location>
</feature>
<feature type="transmembrane region" description="Helical" evidence="1">
    <location>
        <begin position="25"/>
        <end position="45"/>
    </location>
</feature>
<reference evidence="3 4" key="1">
    <citation type="submission" date="2019-12" db="EMBL/GenBank/DDBJ databases">
        <title>Isolation and characterization of three novel carbon monoxide-oxidizing members of Halobacteria from salione crusts and soils.</title>
        <authorList>
            <person name="Myers M.R."/>
            <person name="King G.M."/>
        </authorList>
    </citation>
    <scope>NUCLEOTIDE SEQUENCE [LARGE SCALE GENOMIC DNA]</scope>
    <source>
        <strain evidence="3 4">WSH3</strain>
    </source>
</reference>